<reference evidence="1" key="1">
    <citation type="submission" date="2018-05" db="EMBL/GenBank/DDBJ databases">
        <authorList>
            <person name="Lanie J.A."/>
            <person name="Ng W.-L."/>
            <person name="Kazmierczak K.M."/>
            <person name="Andrzejewski T.M."/>
            <person name="Davidsen T.M."/>
            <person name="Wayne K.J."/>
            <person name="Tettelin H."/>
            <person name="Glass J.I."/>
            <person name="Rusch D."/>
            <person name="Podicherti R."/>
            <person name="Tsui H.-C.T."/>
            <person name="Winkler M.E."/>
        </authorList>
    </citation>
    <scope>NUCLEOTIDE SEQUENCE</scope>
</reference>
<gene>
    <name evidence="1" type="ORF">METZ01_LOCUS351337</name>
</gene>
<proteinExistence type="predicted"/>
<accession>A0A382RLB7</accession>
<dbReference type="EMBL" id="UINC01122583">
    <property type="protein sequence ID" value="SVC98483.1"/>
    <property type="molecule type" value="Genomic_DNA"/>
</dbReference>
<dbReference type="AlphaFoldDB" id="A0A382RLB7"/>
<protein>
    <submittedName>
        <fullName evidence="1">Uncharacterized protein</fullName>
    </submittedName>
</protein>
<sequence>MTVCAVAGIFQFTKIPGILIMINDELLI</sequence>
<organism evidence="1">
    <name type="scientific">marine metagenome</name>
    <dbReference type="NCBI Taxonomy" id="408172"/>
    <lineage>
        <taxon>unclassified sequences</taxon>
        <taxon>metagenomes</taxon>
        <taxon>ecological metagenomes</taxon>
    </lineage>
</organism>
<evidence type="ECO:0000313" key="1">
    <source>
        <dbReference type="EMBL" id="SVC98483.1"/>
    </source>
</evidence>
<name>A0A382RLB7_9ZZZZ</name>